<evidence type="ECO:0000313" key="3">
    <source>
        <dbReference type="Proteomes" id="UP000288725"/>
    </source>
</evidence>
<dbReference type="EMBL" id="RSDZ01000031">
    <property type="protein sequence ID" value="RXG47954.1"/>
    <property type="molecule type" value="Genomic_DNA"/>
</dbReference>
<evidence type="ECO:0000313" key="2">
    <source>
        <dbReference type="EMBL" id="RXG47954.1"/>
    </source>
</evidence>
<feature type="region of interest" description="Disordered" evidence="1">
    <location>
        <begin position="403"/>
        <end position="480"/>
    </location>
</feature>
<feature type="compositionally biased region" description="Acidic residues" evidence="1">
    <location>
        <begin position="406"/>
        <end position="422"/>
    </location>
</feature>
<name>A0A366PWH8_VERDA</name>
<dbReference type="Gene3D" id="3.80.10.10">
    <property type="entry name" value="Ribonuclease Inhibitor"/>
    <property type="match status" value="1"/>
</dbReference>
<dbReference type="AlphaFoldDB" id="A0A366PWH8"/>
<comment type="caution">
    <text evidence="2">The sequence shown here is derived from an EMBL/GenBank/DDBJ whole genome shotgun (WGS) entry which is preliminary data.</text>
</comment>
<dbReference type="SUPFAM" id="SSF52047">
    <property type="entry name" value="RNI-like"/>
    <property type="match status" value="1"/>
</dbReference>
<protein>
    <submittedName>
        <fullName evidence="2">Uncharacterized protein</fullName>
    </submittedName>
</protein>
<feature type="compositionally biased region" description="Basic and acidic residues" evidence="1">
    <location>
        <begin position="423"/>
        <end position="460"/>
    </location>
</feature>
<dbReference type="InterPro" id="IPR032675">
    <property type="entry name" value="LRR_dom_sf"/>
</dbReference>
<sequence length="480" mass="54190">MMACSSTLTLDRNGAEKVVHPDLLAAIPDGVLLRLFEAVAQQSKRDLCAVSRLNKRYHALADAVLYKTVLFLNPELHLLFSESLSRRPRRGSAIQHVKLAYPSHELTALTIDAHAPVHGYRPQDAALRFDSLPRAIAAMSNLETLDISVPVTLLHGIGQLFNGPFDLACLKSASLFYQCPEDGYWDLRENIHIFAHPTLESLTLRRARLDYRGFDLMEQPHATALKKLHLVECDINDDALSDLLVFPEALQEFVMTQLEDPQPELEESSDMFRDYMVAIDSAAASLETVTIDFPSLAGHKPLALREFEKLTTLRMNWDYQLFGKTSRKPRLQSVGLPPSLETLEFFGELGRDEEVTELLVHMIEHLDFHAAKLERIVVGEGTVPPEVKAACLKHPRLKLDVIGEFDVSDDEGEEQSEKEEQESEKSRESLDDDKKPDEKPEASHEEWPKLEHDGILKDNLHSATHQVVDMEVDNRTDSRV</sequence>
<gene>
    <name evidence="2" type="ORF">VDGE_04375</name>
</gene>
<dbReference type="Proteomes" id="UP000288725">
    <property type="component" value="Unassembled WGS sequence"/>
</dbReference>
<accession>A0A366PWH8</accession>
<reference evidence="2 3" key="1">
    <citation type="submission" date="2018-12" db="EMBL/GenBank/DDBJ databases">
        <title>Genome of Verticillium dahliae isolate Getta Getta.</title>
        <authorList>
            <person name="Gardiner D.M."/>
        </authorList>
    </citation>
    <scope>NUCLEOTIDE SEQUENCE [LARGE SCALE GENOMIC DNA]</scope>
    <source>
        <strain evidence="2 3">Getta Getta</strain>
    </source>
</reference>
<evidence type="ECO:0000256" key="1">
    <source>
        <dbReference type="SAM" id="MobiDB-lite"/>
    </source>
</evidence>
<organism evidence="2 3">
    <name type="scientific">Verticillium dahliae</name>
    <name type="common">Verticillium wilt</name>
    <dbReference type="NCBI Taxonomy" id="27337"/>
    <lineage>
        <taxon>Eukaryota</taxon>
        <taxon>Fungi</taxon>
        <taxon>Dikarya</taxon>
        <taxon>Ascomycota</taxon>
        <taxon>Pezizomycotina</taxon>
        <taxon>Sordariomycetes</taxon>
        <taxon>Hypocreomycetidae</taxon>
        <taxon>Glomerellales</taxon>
        <taxon>Plectosphaerellaceae</taxon>
        <taxon>Verticillium</taxon>
    </lineage>
</organism>
<proteinExistence type="predicted"/>